<dbReference type="PATRIC" id="fig|1266845.5.peg.1726"/>
<dbReference type="GO" id="GO:0007155">
    <property type="term" value="P:cell adhesion"/>
    <property type="evidence" value="ECO:0007669"/>
    <property type="project" value="InterPro"/>
</dbReference>
<evidence type="ECO:0000256" key="3">
    <source>
        <dbReference type="ARBA" id="ARBA00023054"/>
    </source>
</evidence>
<evidence type="ECO:0000313" key="8">
    <source>
        <dbReference type="EMBL" id="AGY82353.1"/>
    </source>
</evidence>
<dbReference type="InterPro" id="IPR003481">
    <property type="entry name" value="FliD_N"/>
</dbReference>
<dbReference type="Pfam" id="PF07196">
    <property type="entry name" value="Flagellin_IN"/>
    <property type="match status" value="1"/>
</dbReference>
<organism evidence="8 9">
    <name type="scientific">Carnobacterium inhibens subsp. gilichinskyi</name>
    <dbReference type="NCBI Taxonomy" id="1266845"/>
    <lineage>
        <taxon>Bacteria</taxon>
        <taxon>Bacillati</taxon>
        <taxon>Bacillota</taxon>
        <taxon>Bacilli</taxon>
        <taxon>Lactobacillales</taxon>
        <taxon>Carnobacteriaceae</taxon>
        <taxon>Carnobacterium</taxon>
    </lineage>
</organism>
<evidence type="ECO:0000256" key="1">
    <source>
        <dbReference type="ARBA" id="ARBA00009764"/>
    </source>
</evidence>
<keyword evidence="4 5" id="KW-0975">Bacterial flagellum</keyword>
<dbReference type="HOGENOM" id="CLU_015182_4_0_9"/>
<keyword evidence="5" id="KW-0964">Secreted</keyword>
<protein>
    <recommendedName>
        <fullName evidence="5">Flagellar hook-associated protein 2</fullName>
        <shortName evidence="5">HAP2</shortName>
    </recommendedName>
    <alternativeName>
        <fullName evidence="5">Flagellar cap protein</fullName>
    </alternativeName>
</protein>
<feature type="domain" description="Flagellar hook-associated protein 2 N-terminal" evidence="6">
    <location>
        <begin position="12"/>
        <end position="106"/>
    </location>
</feature>
<comment type="function">
    <text evidence="5">Required for morphogenesis and for the elongation of the flagellar filament by facilitating polymerization of the flagellin monomers at the tip of growing filament. Forms a capping structure, which prevents flagellin subunits (transported through the central channel of the flagellum) from leaking out without polymerization at the distal end.</text>
</comment>
<evidence type="ECO:0000256" key="4">
    <source>
        <dbReference type="ARBA" id="ARBA00023143"/>
    </source>
</evidence>
<keyword evidence="8" id="KW-0969">Cilium</keyword>
<comment type="subunit">
    <text evidence="2 5">Homopentamer.</text>
</comment>
<dbReference type="Pfam" id="PF07195">
    <property type="entry name" value="FliD_C"/>
    <property type="match status" value="1"/>
</dbReference>
<dbReference type="AlphaFoldDB" id="U5SE18"/>
<dbReference type="GO" id="GO:0071973">
    <property type="term" value="P:bacterial-type flagellum-dependent cell motility"/>
    <property type="evidence" value="ECO:0007669"/>
    <property type="project" value="TreeGrafter"/>
</dbReference>
<name>U5SE18_9LACT</name>
<dbReference type="InterPro" id="IPR040026">
    <property type="entry name" value="FliD"/>
</dbReference>
<sequence length="488" mass="52705">MASSINFLGSYSGIDSATIDAMIEAESGKVVQYTNKQTSITAEKNAWKDINTRLDSLFTKLGTLGEDKTFQSKTTTSSDATKVAITAGTDSVASNYSIEVTKLATSTQVTSGVIESAENKTIKDSLDLSGTFTIINHENAGPEVDGKPTTGGFKIEISKEDSLKDIVGKINEKSKESGIQAKIVDNRIVMTDSKMGKRDISFSGTGTIVKDLGFEAIPEENYKVGQSAELTIDGIKVTRDTNTVTDAVEGLTIELKDVMEASKPVTIGIKEDTDTTVKAFQSFLDQYNSTLTFVGDQLDVGDPSAESNKTGALVGDSSLMRLESELRSLMTQSVNSGNPSYNNLEAIGISVDRYGKATLDSAKLKTALADDPTAVKKMLFQTTTTETPGVDENGAPTTVKTEKEVGMAQKMRSLVDTYISEKTGIIATKSATYDKLSEDISKSITKFNERLEKKRENYVAMFTRLDTAMMQAESQLAYLQSQFSTNES</sequence>
<evidence type="ECO:0000313" key="9">
    <source>
        <dbReference type="Proteomes" id="UP000017469"/>
    </source>
</evidence>
<dbReference type="GO" id="GO:0009421">
    <property type="term" value="C:bacterial-type flagellum filament cap"/>
    <property type="evidence" value="ECO:0007669"/>
    <property type="project" value="InterPro"/>
</dbReference>
<evidence type="ECO:0000259" key="7">
    <source>
        <dbReference type="Pfam" id="PF07195"/>
    </source>
</evidence>
<keyword evidence="8" id="KW-0282">Flagellum</keyword>
<comment type="subcellular location">
    <subcellularLocation>
        <location evidence="5">Secreted</location>
    </subcellularLocation>
    <subcellularLocation>
        <location evidence="5">Bacterial flagellum</location>
    </subcellularLocation>
</comment>
<evidence type="ECO:0000259" key="6">
    <source>
        <dbReference type="Pfam" id="PF02465"/>
    </source>
</evidence>
<dbReference type="EMBL" id="CP006812">
    <property type="protein sequence ID" value="AGY82353.1"/>
    <property type="molecule type" value="Genomic_DNA"/>
</dbReference>
<keyword evidence="3" id="KW-0175">Coiled coil</keyword>
<dbReference type="KEGG" id="caw:Q783_09170"/>
<dbReference type="Pfam" id="PF02465">
    <property type="entry name" value="FliD_N"/>
    <property type="match status" value="1"/>
</dbReference>
<dbReference type="PANTHER" id="PTHR30288">
    <property type="entry name" value="FLAGELLAR CAP/ASSEMBLY PROTEIN FLID"/>
    <property type="match status" value="1"/>
</dbReference>
<dbReference type="PANTHER" id="PTHR30288:SF0">
    <property type="entry name" value="FLAGELLAR HOOK-ASSOCIATED PROTEIN 2"/>
    <property type="match status" value="1"/>
</dbReference>
<comment type="similarity">
    <text evidence="1 5">Belongs to the FliD family.</text>
</comment>
<accession>U5SE18</accession>
<dbReference type="eggNOG" id="COG1345">
    <property type="taxonomic scope" value="Bacteria"/>
</dbReference>
<dbReference type="InterPro" id="IPR010809">
    <property type="entry name" value="FliD_C"/>
</dbReference>
<dbReference type="RefSeq" id="WP_023179038.1">
    <property type="nucleotide sequence ID" value="NC_022606.1"/>
</dbReference>
<gene>
    <name evidence="8" type="ORF">Q783_09170</name>
</gene>
<feature type="domain" description="Flagellar hook-associated protein 2 C-terminal" evidence="7">
    <location>
        <begin position="225"/>
        <end position="472"/>
    </location>
</feature>
<keyword evidence="8" id="KW-0966">Cell projection</keyword>
<evidence type="ECO:0000256" key="5">
    <source>
        <dbReference type="RuleBase" id="RU362066"/>
    </source>
</evidence>
<dbReference type="InterPro" id="IPR010810">
    <property type="entry name" value="Flagellin_hook_IN_motif"/>
</dbReference>
<dbReference type="STRING" id="1266845.Q783_09170"/>
<reference evidence="8 9" key="1">
    <citation type="journal article" date="2013" name="Genome Announc.">
        <title>Complete Genome Sequence of Carnobacterium gilichinskyi Strain WN1359T (DSM 27470T).</title>
        <authorList>
            <person name="Leonard M.T."/>
            <person name="Panayotova N."/>
            <person name="Farmerie W.G."/>
            <person name="Triplett E.W."/>
            <person name="Nicholson W.L."/>
        </authorList>
    </citation>
    <scope>NUCLEOTIDE SEQUENCE [LARGE SCALE GENOMIC DNA]</scope>
    <source>
        <strain evidence="8 9">WN1359</strain>
    </source>
</reference>
<dbReference type="GO" id="GO:0009424">
    <property type="term" value="C:bacterial-type flagellum hook"/>
    <property type="evidence" value="ECO:0007669"/>
    <property type="project" value="UniProtKB-UniRule"/>
</dbReference>
<dbReference type="GO" id="GO:0005576">
    <property type="term" value="C:extracellular region"/>
    <property type="evidence" value="ECO:0007669"/>
    <property type="project" value="UniProtKB-SubCell"/>
</dbReference>
<proteinExistence type="inferred from homology"/>
<dbReference type="Proteomes" id="UP000017469">
    <property type="component" value="Chromosome"/>
</dbReference>
<evidence type="ECO:0000256" key="2">
    <source>
        <dbReference type="ARBA" id="ARBA00011255"/>
    </source>
</evidence>